<evidence type="ECO:0000256" key="3">
    <source>
        <dbReference type="ARBA" id="ARBA00022499"/>
    </source>
</evidence>
<feature type="domain" description="C2H2-type" evidence="14">
    <location>
        <begin position="394"/>
        <end position="422"/>
    </location>
</feature>
<evidence type="ECO:0000256" key="7">
    <source>
        <dbReference type="ARBA" id="ARBA00022833"/>
    </source>
</evidence>
<keyword evidence="6 13" id="KW-0863">Zinc-finger</keyword>
<dbReference type="Proteomes" id="UP000549394">
    <property type="component" value="Unassembled WGS sequence"/>
</dbReference>
<keyword evidence="5" id="KW-0677">Repeat</keyword>
<keyword evidence="10" id="KW-0238">DNA-binding</keyword>
<organism evidence="15 16">
    <name type="scientific">Dimorphilus gyrociliatus</name>
    <dbReference type="NCBI Taxonomy" id="2664684"/>
    <lineage>
        <taxon>Eukaryota</taxon>
        <taxon>Metazoa</taxon>
        <taxon>Spiralia</taxon>
        <taxon>Lophotrochozoa</taxon>
        <taxon>Annelida</taxon>
        <taxon>Polychaeta</taxon>
        <taxon>Polychaeta incertae sedis</taxon>
        <taxon>Dinophilidae</taxon>
        <taxon>Dimorphilus</taxon>
    </lineage>
</organism>
<dbReference type="Pfam" id="PF00096">
    <property type="entry name" value="zf-C2H2"/>
    <property type="match status" value="2"/>
</dbReference>
<proteinExistence type="inferred from homology"/>
<dbReference type="PROSITE" id="PS50157">
    <property type="entry name" value="ZINC_FINGER_C2H2_2"/>
    <property type="match status" value="8"/>
</dbReference>
<accession>A0A7I8VLE7</accession>
<dbReference type="AlphaFoldDB" id="A0A7I8VLE7"/>
<evidence type="ECO:0000256" key="4">
    <source>
        <dbReference type="ARBA" id="ARBA00022723"/>
    </source>
</evidence>
<evidence type="ECO:0000313" key="15">
    <source>
        <dbReference type="EMBL" id="CAD5117111.1"/>
    </source>
</evidence>
<feature type="domain" description="C2H2-type" evidence="14">
    <location>
        <begin position="423"/>
        <end position="450"/>
    </location>
</feature>
<evidence type="ECO:0000313" key="16">
    <source>
        <dbReference type="Proteomes" id="UP000549394"/>
    </source>
</evidence>
<comment type="similarity">
    <text evidence="2">Belongs to the krueppel C2H2-type zinc-finger protein family.</text>
</comment>
<dbReference type="PANTHER" id="PTHR24379:SF121">
    <property type="entry name" value="C2H2-TYPE DOMAIN-CONTAINING PROTEIN"/>
    <property type="match status" value="1"/>
</dbReference>
<keyword evidence="16" id="KW-1185">Reference proteome</keyword>
<dbReference type="InterPro" id="IPR036236">
    <property type="entry name" value="Znf_C2H2_sf"/>
</dbReference>
<sequence>MTENSVTISIRKASVKDASKLVQTVSDASLKILEEDMWYKIEGSVDSLNKLWASIVDLTASSEAGQSNLLEESNCVKIVESDISLKTDCFSDEDEILAYCAVCSFRGNSTYLEEHYRNEHHDVIPNASRFCSDMCEICERTCESYYDKRKHRRTHINFDGSLNDWSKRILSSKGVLLSVPPKKENTQSNAKLVNVPEYANGMELLSSVIVRKEMEEASSEDVDAFCDLCGLHTVLSEIQQHYQERHSHGVSECSLCEFSFSSIAFCKKHATSSHPNQQVKIRRNNVEISEFICENCDKDFLTSEYLKTHMASRHANESPERCRFAYNCQMCNFGSSLYNDIIKHIKEDHDAPDLCPLCQTPFRDVDKLANHLKKMHPNADYHQFEKLCVKVEGHKCNECEKEFKELRLLNVHIKRVHKKEVRYVCDVCQKGFFEHSKMRDHKLTHLSEEAKVEKMKFECRFCKRKFNKLANLKQHENSHTGNKEYVCSLCNRGFAWITELRKHMISHSRERPFKCNMCYKSFKVKNRLESHMIIHTQKSKFNCEFCGKAFTVQATLKKHHCKQAEIQKMIYSMKQPAQPPTPPQIQQQVQQREATDDVSYMCGVCREMFTDAYAVDEHVKQHVQNVEGQIEEEVLIDGTYETFTTDGAN</sequence>
<feature type="domain" description="C2H2-type" evidence="14">
    <location>
        <begin position="457"/>
        <end position="484"/>
    </location>
</feature>
<keyword evidence="8" id="KW-0832">Ubl conjugation</keyword>
<evidence type="ECO:0000256" key="12">
    <source>
        <dbReference type="ARBA" id="ARBA00023242"/>
    </source>
</evidence>
<evidence type="ECO:0000256" key="13">
    <source>
        <dbReference type="PROSITE-ProRule" id="PRU00042"/>
    </source>
</evidence>
<gene>
    <name evidence="15" type="ORF">DGYR_LOCUS5672</name>
</gene>
<evidence type="ECO:0000256" key="8">
    <source>
        <dbReference type="ARBA" id="ARBA00022843"/>
    </source>
</evidence>
<name>A0A7I8VLE7_9ANNE</name>
<dbReference type="FunFam" id="3.30.160.60:FF:000247">
    <property type="entry name" value="Zinc finger protein 236"/>
    <property type="match status" value="1"/>
</dbReference>
<evidence type="ECO:0000256" key="10">
    <source>
        <dbReference type="ARBA" id="ARBA00023125"/>
    </source>
</evidence>
<reference evidence="15 16" key="1">
    <citation type="submission" date="2020-08" db="EMBL/GenBank/DDBJ databases">
        <authorList>
            <person name="Hejnol A."/>
        </authorList>
    </citation>
    <scope>NUCLEOTIDE SEQUENCE [LARGE SCALE GENOMIC DNA]</scope>
</reference>
<dbReference type="SMART" id="SM00355">
    <property type="entry name" value="ZnF_C2H2"/>
    <property type="match status" value="14"/>
</dbReference>
<protein>
    <submittedName>
        <fullName evidence="15">DgyrCDS5919</fullName>
    </submittedName>
</protein>
<comment type="function">
    <text evidence="1">May be involved in transcriptional regulation.</text>
</comment>
<dbReference type="EMBL" id="CAJFCJ010000007">
    <property type="protein sequence ID" value="CAD5117111.1"/>
    <property type="molecule type" value="Genomic_DNA"/>
</dbReference>
<keyword evidence="3" id="KW-1017">Isopeptide bond</keyword>
<feature type="domain" description="C2H2-type" evidence="14">
    <location>
        <begin position="541"/>
        <end position="576"/>
    </location>
</feature>
<evidence type="ECO:0000256" key="2">
    <source>
        <dbReference type="ARBA" id="ARBA00006991"/>
    </source>
</evidence>
<evidence type="ECO:0000259" key="14">
    <source>
        <dbReference type="PROSITE" id="PS50157"/>
    </source>
</evidence>
<feature type="domain" description="C2H2-type" evidence="14">
    <location>
        <begin position="291"/>
        <end position="319"/>
    </location>
</feature>
<feature type="domain" description="C2H2-type" evidence="14">
    <location>
        <begin position="600"/>
        <end position="627"/>
    </location>
</feature>
<evidence type="ECO:0000256" key="6">
    <source>
        <dbReference type="ARBA" id="ARBA00022771"/>
    </source>
</evidence>
<keyword evidence="12" id="KW-0539">Nucleus</keyword>
<feature type="domain" description="C2H2-type" evidence="14">
    <location>
        <begin position="485"/>
        <end position="512"/>
    </location>
</feature>
<keyword evidence="7" id="KW-0862">Zinc</keyword>
<evidence type="ECO:0000256" key="5">
    <source>
        <dbReference type="ARBA" id="ARBA00022737"/>
    </source>
</evidence>
<dbReference type="PANTHER" id="PTHR24379">
    <property type="entry name" value="KRAB AND ZINC FINGER DOMAIN-CONTAINING"/>
    <property type="match status" value="1"/>
</dbReference>
<keyword evidence="4" id="KW-0479">Metal-binding</keyword>
<dbReference type="GO" id="GO:0003677">
    <property type="term" value="F:DNA binding"/>
    <property type="evidence" value="ECO:0007669"/>
    <property type="project" value="UniProtKB-KW"/>
</dbReference>
<dbReference type="SUPFAM" id="SSF57667">
    <property type="entry name" value="beta-beta-alpha zinc fingers"/>
    <property type="match status" value="4"/>
</dbReference>
<feature type="domain" description="C2H2-type" evidence="14">
    <location>
        <begin position="513"/>
        <end position="540"/>
    </location>
</feature>
<dbReference type="InterPro" id="IPR013087">
    <property type="entry name" value="Znf_C2H2_type"/>
</dbReference>
<keyword evidence="11" id="KW-0804">Transcription</keyword>
<comment type="caution">
    <text evidence="15">The sequence shown here is derived from an EMBL/GenBank/DDBJ whole genome shotgun (WGS) entry which is preliminary data.</text>
</comment>
<evidence type="ECO:0000256" key="1">
    <source>
        <dbReference type="ARBA" id="ARBA00003767"/>
    </source>
</evidence>
<keyword evidence="9" id="KW-0805">Transcription regulation</keyword>
<evidence type="ECO:0000256" key="11">
    <source>
        <dbReference type="ARBA" id="ARBA00023163"/>
    </source>
</evidence>
<dbReference type="OrthoDB" id="8434870at2759"/>
<dbReference type="GO" id="GO:0008270">
    <property type="term" value="F:zinc ion binding"/>
    <property type="evidence" value="ECO:0007669"/>
    <property type="project" value="UniProtKB-KW"/>
</dbReference>
<evidence type="ECO:0000256" key="9">
    <source>
        <dbReference type="ARBA" id="ARBA00023015"/>
    </source>
</evidence>
<dbReference type="PROSITE" id="PS00028">
    <property type="entry name" value="ZINC_FINGER_C2H2_1"/>
    <property type="match status" value="10"/>
</dbReference>
<dbReference type="Gene3D" id="3.30.160.60">
    <property type="entry name" value="Classic Zinc Finger"/>
    <property type="match status" value="7"/>
</dbReference>